<dbReference type="InterPro" id="IPR008984">
    <property type="entry name" value="SMAD_FHA_dom_sf"/>
</dbReference>
<dbReference type="PROSITE" id="PS50006">
    <property type="entry name" value="FHA_DOMAIN"/>
    <property type="match status" value="1"/>
</dbReference>
<dbReference type="SMART" id="SM00240">
    <property type="entry name" value="FHA"/>
    <property type="match status" value="1"/>
</dbReference>
<comment type="caution">
    <text evidence="3">The sequence shown here is derived from an EMBL/GenBank/DDBJ whole genome shotgun (WGS) entry which is preliminary data.</text>
</comment>
<dbReference type="CDD" id="cd00060">
    <property type="entry name" value="FHA"/>
    <property type="match status" value="1"/>
</dbReference>
<feature type="domain" description="FHA" evidence="2">
    <location>
        <begin position="23"/>
        <end position="72"/>
    </location>
</feature>
<reference evidence="3" key="1">
    <citation type="submission" date="2016-10" db="EMBL/GenBank/DDBJ databases">
        <title>Sequence of Gallionella enrichment culture.</title>
        <authorList>
            <person name="Poehlein A."/>
            <person name="Muehling M."/>
            <person name="Daniel R."/>
        </authorList>
    </citation>
    <scope>NUCLEOTIDE SEQUENCE</scope>
</reference>
<accession>A0A1J5QJB3</accession>
<organism evidence="3">
    <name type="scientific">mine drainage metagenome</name>
    <dbReference type="NCBI Taxonomy" id="410659"/>
    <lineage>
        <taxon>unclassified sequences</taxon>
        <taxon>metagenomes</taxon>
        <taxon>ecological metagenomes</taxon>
    </lineage>
</organism>
<sequence length="236" mass="25177">MAKLVIFLDDKVLKEVVLNKDRITLGRRPHNDVVIDNLAVSGEHAVLLREGEGYVVQDLGSTNGSYINGKPIKRSVFNEGDSLDIGKYTLRLLLDSRQSAFSGSRFGNSRFGPTGFGNSAGGASGFRNSRGGDTTSSFSQTQHHDASNLPAFKIRVVSGSAAGTELVLSKPQTTFGQHGVMVVNIQRNPRGYELSQIEGEQRVRINGAALGLVPAVLSSGDVIELTGGTRLQVLPA</sequence>
<evidence type="ECO:0000256" key="1">
    <source>
        <dbReference type="SAM" id="MobiDB-lite"/>
    </source>
</evidence>
<dbReference type="InterPro" id="IPR000253">
    <property type="entry name" value="FHA_dom"/>
</dbReference>
<evidence type="ECO:0000313" key="3">
    <source>
        <dbReference type="EMBL" id="OIQ83370.1"/>
    </source>
</evidence>
<dbReference type="SUPFAM" id="SSF49879">
    <property type="entry name" value="SMAD/FHA domain"/>
    <property type="match status" value="1"/>
</dbReference>
<dbReference type="EMBL" id="MLJW01000709">
    <property type="protein sequence ID" value="OIQ83370.1"/>
    <property type="molecule type" value="Genomic_DNA"/>
</dbReference>
<dbReference type="InterPro" id="IPR050923">
    <property type="entry name" value="Cell_Proc_Reg/RNA_Proc"/>
</dbReference>
<proteinExistence type="predicted"/>
<protein>
    <submittedName>
        <fullName evidence="3">Glycogen accumulation regulator GarA</fullName>
    </submittedName>
</protein>
<feature type="region of interest" description="Disordered" evidence="1">
    <location>
        <begin position="117"/>
        <end position="144"/>
    </location>
</feature>
<evidence type="ECO:0000259" key="2">
    <source>
        <dbReference type="PROSITE" id="PS50006"/>
    </source>
</evidence>
<gene>
    <name evidence="3" type="primary">garA_6</name>
    <name evidence="3" type="ORF">GALL_348250</name>
</gene>
<dbReference type="PANTHER" id="PTHR23308">
    <property type="entry name" value="NUCLEAR INHIBITOR OF PROTEIN PHOSPHATASE-1"/>
    <property type="match status" value="1"/>
</dbReference>
<name>A0A1J5QJB3_9ZZZZ</name>
<dbReference type="Pfam" id="PF00498">
    <property type="entry name" value="FHA"/>
    <property type="match status" value="1"/>
</dbReference>
<dbReference type="Gene3D" id="2.60.200.20">
    <property type="match status" value="1"/>
</dbReference>
<dbReference type="AlphaFoldDB" id="A0A1J5QJB3"/>